<evidence type="ECO:0000313" key="2">
    <source>
        <dbReference type="Proteomes" id="UP001300012"/>
    </source>
</evidence>
<accession>A0ABT1YJW5</accession>
<comment type="caution">
    <text evidence="1">The sequence shown here is derived from an EMBL/GenBank/DDBJ whole genome shotgun (WGS) entry which is preliminary data.</text>
</comment>
<evidence type="ECO:0000313" key="1">
    <source>
        <dbReference type="EMBL" id="MCR8632280.1"/>
    </source>
</evidence>
<organism evidence="1 2">
    <name type="scientific">Paenibacillus radicis</name>
    <name type="common">ex Xue et al. 2023</name>
    <dbReference type="NCBI Taxonomy" id="2972489"/>
    <lineage>
        <taxon>Bacteria</taxon>
        <taxon>Bacillati</taxon>
        <taxon>Bacillota</taxon>
        <taxon>Bacilli</taxon>
        <taxon>Bacillales</taxon>
        <taxon>Paenibacillaceae</taxon>
        <taxon>Paenibacillus</taxon>
    </lineage>
</organism>
<sequence length="121" mass="13342">MRTFIVGMIIVMVLGLTGCSSPIEFNGKSENWSVTCSVDQSANVKSFLIRYTGKENQPVKDTSYSFVDSKNFNNSGKSEASSATLKISGKSTMDTPYVDEAAFKLHIKWNGKEETIDLARD</sequence>
<gene>
    <name evidence="1" type="ORF">NV381_13810</name>
</gene>
<keyword evidence="2" id="KW-1185">Reference proteome</keyword>
<dbReference type="EMBL" id="JANQBD010000009">
    <property type="protein sequence ID" value="MCR8632280.1"/>
    <property type="molecule type" value="Genomic_DNA"/>
</dbReference>
<name>A0ABT1YJW5_9BACL</name>
<protein>
    <recommendedName>
        <fullName evidence="3">Lipoprotein</fullName>
    </recommendedName>
</protein>
<reference evidence="1 2" key="1">
    <citation type="submission" date="2022-08" db="EMBL/GenBank/DDBJ databases">
        <title>Paenibacillus endoradicis sp. nov., Paenibacillus radicibacter sp. nov and Paenibacillus pararadicis sp. nov., three cold-adapted plant growth-promoting bacteria isolated from root of Larix gmelinii in Great Khingan.</title>
        <authorList>
            <person name="Xue H."/>
        </authorList>
    </citation>
    <scope>NUCLEOTIDE SEQUENCE [LARGE SCALE GENOMIC DNA]</scope>
    <source>
        <strain evidence="1 2">N5-1-1-5</strain>
    </source>
</reference>
<proteinExistence type="predicted"/>
<dbReference type="Proteomes" id="UP001300012">
    <property type="component" value="Unassembled WGS sequence"/>
</dbReference>
<evidence type="ECO:0008006" key="3">
    <source>
        <dbReference type="Google" id="ProtNLM"/>
    </source>
</evidence>
<dbReference type="RefSeq" id="WP_258213878.1">
    <property type="nucleotide sequence ID" value="NZ_JANQBD010000009.1"/>
</dbReference>
<dbReference type="PROSITE" id="PS51257">
    <property type="entry name" value="PROKAR_LIPOPROTEIN"/>
    <property type="match status" value="1"/>
</dbReference>